<dbReference type="AlphaFoldDB" id="A0A2N0Z6G5"/>
<dbReference type="InterPro" id="IPR004380">
    <property type="entry name" value="Asp_race"/>
</dbReference>
<gene>
    <name evidence="3" type="ORF">CWS01_03145</name>
</gene>
<dbReference type="OrthoDB" id="9803739at2"/>
<dbReference type="PANTHER" id="PTHR21198">
    <property type="entry name" value="GLUTAMATE RACEMASE"/>
    <property type="match status" value="1"/>
</dbReference>
<dbReference type="GO" id="GO:0047661">
    <property type="term" value="F:amino-acid racemase activity"/>
    <property type="evidence" value="ECO:0007669"/>
    <property type="project" value="InterPro"/>
</dbReference>
<dbReference type="InterPro" id="IPR033134">
    <property type="entry name" value="Asp/Glu_racemase_AS_2"/>
</dbReference>
<comment type="caution">
    <text evidence="3">The sequence shown here is derived from an EMBL/GenBank/DDBJ whole genome shotgun (WGS) entry which is preliminary data.</text>
</comment>
<accession>A0A2N0Z6G5</accession>
<comment type="similarity">
    <text evidence="1">Belongs to the aspartate/glutamate racemases family.</text>
</comment>
<evidence type="ECO:0000256" key="2">
    <source>
        <dbReference type="ARBA" id="ARBA00023235"/>
    </source>
</evidence>
<dbReference type="Gene3D" id="3.40.50.1860">
    <property type="match status" value="2"/>
</dbReference>
<evidence type="ECO:0000313" key="4">
    <source>
        <dbReference type="Proteomes" id="UP000233375"/>
    </source>
</evidence>
<keyword evidence="2" id="KW-0413">Isomerase</keyword>
<organism evidence="3 4">
    <name type="scientific">Niallia nealsonii</name>
    <dbReference type="NCBI Taxonomy" id="115979"/>
    <lineage>
        <taxon>Bacteria</taxon>
        <taxon>Bacillati</taxon>
        <taxon>Bacillota</taxon>
        <taxon>Bacilli</taxon>
        <taxon>Bacillales</taxon>
        <taxon>Bacillaceae</taxon>
        <taxon>Niallia</taxon>
    </lineage>
</organism>
<dbReference type="InterPro" id="IPR001920">
    <property type="entry name" value="Asp/Glu_race"/>
</dbReference>
<evidence type="ECO:0000256" key="1">
    <source>
        <dbReference type="ARBA" id="ARBA00007847"/>
    </source>
</evidence>
<dbReference type="Pfam" id="PF01177">
    <property type="entry name" value="Asp_Glu_race"/>
    <property type="match status" value="1"/>
</dbReference>
<dbReference type="NCBIfam" id="TIGR00035">
    <property type="entry name" value="asp_race"/>
    <property type="match status" value="1"/>
</dbReference>
<dbReference type="Proteomes" id="UP000233375">
    <property type="component" value="Unassembled WGS sequence"/>
</dbReference>
<sequence length="234" mass="26224">MKTIGLIGGLSWESTADYYRLINTFIKEELGGLHSAKCQIYSFNFEEIVSLQKSGNWEKATELMINAGKTLENAGAELIVICTNTMHKMASEVQASLSVPLIHIADATAKDITHHALKKVGLLGTKFTMEQDFYKEKLAQWGISTIIPNETDRQIIHDIIFNELCQGKFLFESKEKYKKIMNKLREEGAEGIILGCTEIPLLITEEDTDIPLFNTTYLHAKEASISALYSSISK</sequence>
<dbReference type="PROSITE" id="PS00923">
    <property type="entry name" value="ASP_GLU_RACEMASE_1"/>
    <property type="match status" value="1"/>
</dbReference>
<keyword evidence="4" id="KW-1185">Reference proteome</keyword>
<dbReference type="PANTHER" id="PTHR21198:SF7">
    <property type="entry name" value="ASPARTATE-GLUTAMATE RACEMASE FAMILY"/>
    <property type="match status" value="1"/>
</dbReference>
<dbReference type="EMBL" id="PISE01000007">
    <property type="protein sequence ID" value="PKG25108.1"/>
    <property type="molecule type" value="Genomic_DNA"/>
</dbReference>
<protein>
    <submittedName>
        <fullName evidence="3">Aspartate racemase</fullName>
    </submittedName>
</protein>
<evidence type="ECO:0000313" key="3">
    <source>
        <dbReference type="EMBL" id="PKG25108.1"/>
    </source>
</evidence>
<dbReference type="InterPro" id="IPR018187">
    <property type="entry name" value="Asp/Glu_racemase_AS_1"/>
</dbReference>
<dbReference type="InterPro" id="IPR015942">
    <property type="entry name" value="Asp/Glu/hydantoin_racemase"/>
</dbReference>
<proteinExistence type="inferred from homology"/>
<reference evidence="3 4" key="1">
    <citation type="journal article" date="2003" name="Int. J. Syst. Evol. Microbiol.">
        <title>Bacillus nealsonii sp. nov., isolated from a spacecraft-assembly facility, whose spores are gamma-radiation resistant.</title>
        <authorList>
            <person name="Venkateswaran K."/>
            <person name="Kempf M."/>
            <person name="Chen F."/>
            <person name="Satomi M."/>
            <person name="Nicholson W."/>
            <person name="Kern R."/>
        </authorList>
    </citation>
    <scope>NUCLEOTIDE SEQUENCE [LARGE SCALE GENOMIC DNA]</scope>
    <source>
        <strain evidence="3 4">FO-92</strain>
    </source>
</reference>
<dbReference type="RefSeq" id="WP_101175595.1">
    <property type="nucleotide sequence ID" value="NZ_PISE01000007.1"/>
</dbReference>
<dbReference type="SUPFAM" id="SSF53681">
    <property type="entry name" value="Aspartate/glutamate racemase"/>
    <property type="match status" value="2"/>
</dbReference>
<name>A0A2N0Z6G5_9BACI</name>
<dbReference type="PROSITE" id="PS00924">
    <property type="entry name" value="ASP_GLU_RACEMASE_2"/>
    <property type="match status" value="1"/>
</dbReference>